<feature type="transmembrane region" description="Helical" evidence="8">
    <location>
        <begin position="261"/>
        <end position="285"/>
    </location>
</feature>
<feature type="transmembrane region" description="Helical" evidence="8">
    <location>
        <begin position="45"/>
        <end position="64"/>
    </location>
</feature>
<keyword evidence="6 8" id="KW-0472">Membrane</keyword>
<keyword evidence="2" id="KW-0813">Transport</keyword>
<feature type="compositionally biased region" description="Low complexity" evidence="7">
    <location>
        <begin position="449"/>
        <end position="459"/>
    </location>
</feature>
<dbReference type="AlphaFoldDB" id="A0A6I4P2U4"/>
<evidence type="ECO:0000256" key="4">
    <source>
        <dbReference type="ARBA" id="ARBA00022692"/>
    </source>
</evidence>
<keyword evidence="11" id="KW-1185">Reference proteome</keyword>
<dbReference type="NCBIfam" id="TIGR00711">
    <property type="entry name" value="efflux_EmrB"/>
    <property type="match status" value="1"/>
</dbReference>
<dbReference type="PANTHER" id="PTHR42718">
    <property type="entry name" value="MAJOR FACILITATOR SUPERFAMILY MULTIDRUG TRANSPORTER MFSC"/>
    <property type="match status" value="1"/>
</dbReference>
<keyword evidence="4 8" id="KW-0812">Transmembrane</keyword>
<evidence type="ECO:0000259" key="9">
    <source>
        <dbReference type="PROSITE" id="PS50850"/>
    </source>
</evidence>
<dbReference type="InterPro" id="IPR011701">
    <property type="entry name" value="MFS"/>
</dbReference>
<feature type="transmembrane region" description="Helical" evidence="8">
    <location>
        <begin position="105"/>
        <end position="123"/>
    </location>
</feature>
<evidence type="ECO:0000256" key="1">
    <source>
        <dbReference type="ARBA" id="ARBA00004651"/>
    </source>
</evidence>
<comment type="subcellular location">
    <subcellularLocation>
        <location evidence="1">Cell membrane</location>
        <topology evidence="1">Multi-pass membrane protein</topology>
    </subcellularLocation>
</comment>
<dbReference type="Pfam" id="PF07690">
    <property type="entry name" value="MFS_1"/>
    <property type="match status" value="1"/>
</dbReference>
<dbReference type="CDD" id="cd17321">
    <property type="entry name" value="MFS_MMR_MDR_like"/>
    <property type="match status" value="1"/>
</dbReference>
<comment type="caution">
    <text evidence="10">The sequence shown here is derived from an EMBL/GenBank/DDBJ whole genome shotgun (WGS) entry which is preliminary data.</text>
</comment>
<dbReference type="EMBL" id="WSTA01000026">
    <property type="protein sequence ID" value="MWB98439.1"/>
    <property type="molecule type" value="Genomic_DNA"/>
</dbReference>
<feature type="transmembrane region" description="Helical" evidence="8">
    <location>
        <begin position="192"/>
        <end position="212"/>
    </location>
</feature>
<dbReference type="InterPro" id="IPR020846">
    <property type="entry name" value="MFS_dom"/>
</dbReference>
<evidence type="ECO:0000256" key="3">
    <source>
        <dbReference type="ARBA" id="ARBA00022475"/>
    </source>
</evidence>
<dbReference type="InterPro" id="IPR036259">
    <property type="entry name" value="MFS_trans_sf"/>
</dbReference>
<evidence type="ECO:0000313" key="10">
    <source>
        <dbReference type="EMBL" id="MWB98439.1"/>
    </source>
</evidence>
<dbReference type="GO" id="GO:0005886">
    <property type="term" value="C:plasma membrane"/>
    <property type="evidence" value="ECO:0007669"/>
    <property type="project" value="UniProtKB-SubCell"/>
</dbReference>
<feature type="transmembrane region" description="Helical" evidence="8">
    <location>
        <begin position="76"/>
        <end position="99"/>
    </location>
</feature>
<dbReference type="Gene3D" id="1.20.1250.20">
    <property type="entry name" value="MFS general substrate transporter like domains"/>
    <property type="match status" value="1"/>
</dbReference>
<keyword evidence="5 8" id="KW-1133">Transmembrane helix</keyword>
<evidence type="ECO:0000256" key="8">
    <source>
        <dbReference type="SAM" id="Phobius"/>
    </source>
</evidence>
<dbReference type="Gene3D" id="1.20.1720.10">
    <property type="entry name" value="Multidrug resistance protein D"/>
    <property type="match status" value="1"/>
</dbReference>
<dbReference type="SUPFAM" id="SSF103473">
    <property type="entry name" value="MFS general substrate transporter"/>
    <property type="match status" value="1"/>
</dbReference>
<feature type="transmembrane region" description="Helical" evidence="8">
    <location>
        <begin position="350"/>
        <end position="373"/>
    </location>
</feature>
<feature type="transmembrane region" description="Helical" evidence="8">
    <location>
        <begin position="7"/>
        <end position="33"/>
    </location>
</feature>
<feature type="transmembrane region" description="Helical" evidence="8">
    <location>
        <begin position="394"/>
        <end position="414"/>
    </location>
</feature>
<gene>
    <name evidence="10" type="ORF">GB864_07745</name>
</gene>
<dbReference type="Proteomes" id="UP000438182">
    <property type="component" value="Unassembled WGS sequence"/>
</dbReference>
<sequence length="477" mass="48996">MRNTARVLVVAILVSFVAFLDGAIINVAVPAISEELGGGLVLQQWAVDAYLLTLGAFILLAGSLSDTFGRKRMIDIGLLGFGVASVLCAVAPTGLFFVIARAIQGAAGALLVPASLALIIATFPKERQGRAIGTWTAWTTAAFLVGPLLGGALVDLGSWRYVFWINVLPIAVAFVLSRGLPAETRPDARARIDWAGAILGVVGLGGTVFALIEQGGAGWSSPLVLVPLVVGILALVAFLVRESRTPNPMLPLSLFRARNFAWGNLATFFIYAAFSLGPFAMTVFLQQWVGFSATLAGLATLPPKILLIALGSLSGRLADRFGPRIFMTLGPILVACGFALSATVTEPFDYWWPFFPASLLQGLGMAITVAPLTAAILGAVDPARAGVGSAVNNAVARVAGLIAIALIGVVTATIDLEGYRALASVAAGLLVVGGLVSFVGIRNRRSSATDDATGDAASGSGPGTDGLGLRGGSGADG</sequence>
<evidence type="ECO:0000256" key="2">
    <source>
        <dbReference type="ARBA" id="ARBA00022448"/>
    </source>
</evidence>
<feature type="transmembrane region" description="Helical" evidence="8">
    <location>
        <begin position="161"/>
        <end position="180"/>
    </location>
</feature>
<accession>A0A6I4P2U4</accession>
<dbReference type="PANTHER" id="PTHR42718:SF42">
    <property type="entry name" value="EXPORT PROTEIN"/>
    <property type="match status" value="1"/>
</dbReference>
<dbReference type="InterPro" id="IPR004638">
    <property type="entry name" value="EmrB-like"/>
</dbReference>
<dbReference type="GO" id="GO:0022857">
    <property type="term" value="F:transmembrane transporter activity"/>
    <property type="evidence" value="ECO:0007669"/>
    <property type="project" value="InterPro"/>
</dbReference>
<dbReference type="PROSITE" id="PS50850">
    <property type="entry name" value="MFS"/>
    <property type="match status" value="1"/>
</dbReference>
<keyword evidence="3" id="KW-1003">Cell membrane</keyword>
<evidence type="ECO:0000256" key="7">
    <source>
        <dbReference type="SAM" id="MobiDB-lite"/>
    </source>
</evidence>
<feature type="region of interest" description="Disordered" evidence="7">
    <location>
        <begin position="448"/>
        <end position="477"/>
    </location>
</feature>
<protein>
    <submittedName>
        <fullName evidence="10">DHA2 family efflux MFS transporter permease subunit</fullName>
    </submittedName>
</protein>
<proteinExistence type="predicted"/>
<feature type="transmembrane region" description="Helical" evidence="8">
    <location>
        <begin position="325"/>
        <end position="344"/>
    </location>
</feature>
<evidence type="ECO:0000256" key="5">
    <source>
        <dbReference type="ARBA" id="ARBA00022989"/>
    </source>
</evidence>
<evidence type="ECO:0000313" key="11">
    <source>
        <dbReference type="Proteomes" id="UP000438182"/>
    </source>
</evidence>
<feature type="transmembrane region" description="Helical" evidence="8">
    <location>
        <begin position="291"/>
        <end position="313"/>
    </location>
</feature>
<feature type="domain" description="Major facilitator superfamily (MFS) profile" evidence="9">
    <location>
        <begin position="7"/>
        <end position="445"/>
    </location>
</feature>
<feature type="transmembrane region" description="Helical" evidence="8">
    <location>
        <begin position="218"/>
        <end position="240"/>
    </location>
</feature>
<feature type="compositionally biased region" description="Gly residues" evidence="7">
    <location>
        <begin position="460"/>
        <end position="477"/>
    </location>
</feature>
<name>A0A6I4P2U4_9MICO</name>
<dbReference type="RefSeq" id="WP_160423776.1">
    <property type="nucleotide sequence ID" value="NZ_WSTA01000026.1"/>
</dbReference>
<organism evidence="10 11">
    <name type="scientific">Agromyces seonyuensis</name>
    <dbReference type="NCBI Taxonomy" id="2662446"/>
    <lineage>
        <taxon>Bacteria</taxon>
        <taxon>Bacillati</taxon>
        <taxon>Actinomycetota</taxon>
        <taxon>Actinomycetes</taxon>
        <taxon>Micrococcales</taxon>
        <taxon>Microbacteriaceae</taxon>
        <taxon>Agromyces</taxon>
    </lineage>
</organism>
<reference evidence="10 11" key="1">
    <citation type="submission" date="2019-12" db="EMBL/GenBank/DDBJ databases">
        <authorList>
            <person name="Kim Y.S."/>
        </authorList>
    </citation>
    <scope>NUCLEOTIDE SEQUENCE [LARGE SCALE GENOMIC DNA]</scope>
    <source>
        <strain evidence="10 11">MMS17-SY077</strain>
    </source>
</reference>
<evidence type="ECO:0000256" key="6">
    <source>
        <dbReference type="ARBA" id="ARBA00023136"/>
    </source>
</evidence>
<feature type="transmembrane region" description="Helical" evidence="8">
    <location>
        <begin position="420"/>
        <end position="441"/>
    </location>
</feature>
<feature type="transmembrane region" description="Helical" evidence="8">
    <location>
        <begin position="135"/>
        <end position="155"/>
    </location>
</feature>
<dbReference type="PRINTS" id="PR01036">
    <property type="entry name" value="TCRTETB"/>
</dbReference>